<evidence type="ECO:0000313" key="4">
    <source>
        <dbReference type="Proteomes" id="UP001251528"/>
    </source>
</evidence>
<reference evidence="3" key="1">
    <citation type="submission" date="2023-06" db="EMBL/GenBank/DDBJ databases">
        <title>Conoideocrella luteorostrata (Hypocreales: Clavicipitaceae), a potential biocontrol fungus for elongate hemlock scale in United States Christmas tree production areas.</title>
        <authorList>
            <person name="Barrett H."/>
            <person name="Lovett B."/>
            <person name="Macias A.M."/>
            <person name="Stajich J.E."/>
            <person name="Kasson M.T."/>
        </authorList>
    </citation>
    <scope>NUCLEOTIDE SEQUENCE</scope>
    <source>
        <strain evidence="3">ARSEF 14590</strain>
    </source>
</reference>
<feature type="region of interest" description="Disordered" evidence="1">
    <location>
        <begin position="163"/>
        <end position="187"/>
    </location>
</feature>
<protein>
    <submittedName>
        <fullName evidence="3">Uncharacterized protein</fullName>
    </submittedName>
</protein>
<proteinExistence type="predicted"/>
<gene>
    <name evidence="3" type="ORF">QQS21_000296</name>
</gene>
<organism evidence="3 4">
    <name type="scientific">Conoideocrella luteorostrata</name>
    <dbReference type="NCBI Taxonomy" id="1105319"/>
    <lineage>
        <taxon>Eukaryota</taxon>
        <taxon>Fungi</taxon>
        <taxon>Dikarya</taxon>
        <taxon>Ascomycota</taxon>
        <taxon>Pezizomycotina</taxon>
        <taxon>Sordariomycetes</taxon>
        <taxon>Hypocreomycetidae</taxon>
        <taxon>Hypocreales</taxon>
        <taxon>Clavicipitaceae</taxon>
        <taxon>Conoideocrella</taxon>
    </lineage>
</organism>
<evidence type="ECO:0000256" key="2">
    <source>
        <dbReference type="SAM" id="Phobius"/>
    </source>
</evidence>
<feature type="transmembrane region" description="Helical" evidence="2">
    <location>
        <begin position="108"/>
        <end position="130"/>
    </location>
</feature>
<dbReference type="Proteomes" id="UP001251528">
    <property type="component" value="Unassembled WGS sequence"/>
</dbReference>
<dbReference type="EMBL" id="JASWJB010000003">
    <property type="protein sequence ID" value="KAK2616684.1"/>
    <property type="molecule type" value="Genomic_DNA"/>
</dbReference>
<evidence type="ECO:0000313" key="3">
    <source>
        <dbReference type="EMBL" id="KAK2616684.1"/>
    </source>
</evidence>
<evidence type="ECO:0000256" key="1">
    <source>
        <dbReference type="SAM" id="MobiDB-lite"/>
    </source>
</evidence>
<keyword evidence="4" id="KW-1185">Reference proteome</keyword>
<accession>A0AAJ0FYJ6</accession>
<dbReference type="AlphaFoldDB" id="A0AAJ0FYJ6"/>
<name>A0AAJ0FYJ6_9HYPO</name>
<keyword evidence="2" id="KW-0472">Membrane</keyword>
<comment type="caution">
    <text evidence="3">The sequence shown here is derived from an EMBL/GenBank/DDBJ whole genome shotgun (WGS) entry which is preliminary data.</text>
</comment>
<keyword evidence="2" id="KW-1133">Transmembrane helix</keyword>
<keyword evidence="2" id="KW-0812">Transmembrane</keyword>
<sequence>MYRGGCTDTSFESKSCAKFCYGDNALYGVSAGKQQSGVWTCDRQKFACATSLCQTNNFTVPQGVILDNAALRADVGNLTSTTAVNPTCSATQAPTETECKAGISTGGAVGVGVGVGAPLALAAAALLVLLMQERRKTKASEQQNHDNYAAWTTSSQYVAAHTHGQDVNGKDTPRSEIMGTPRHEMGG</sequence>